<dbReference type="SUPFAM" id="SSF51395">
    <property type="entry name" value="FMN-linked oxidoreductases"/>
    <property type="match status" value="1"/>
</dbReference>
<comment type="caution">
    <text evidence="7">The sequence shown here is derived from an EMBL/GenBank/DDBJ whole genome shotgun (WGS) entry which is preliminary data.</text>
</comment>
<dbReference type="RefSeq" id="WP_301165101.1">
    <property type="nucleotide sequence ID" value="NZ_JAUHTR010000002.1"/>
</dbReference>
<dbReference type="InterPro" id="IPR013785">
    <property type="entry name" value="Aldolase_TIM"/>
</dbReference>
<proteinExistence type="predicted"/>
<keyword evidence="4" id="KW-0521">NADP</keyword>
<evidence type="ECO:0000259" key="6">
    <source>
        <dbReference type="Pfam" id="PF00724"/>
    </source>
</evidence>
<accession>A0ABT8HTD5</accession>
<evidence type="ECO:0000256" key="2">
    <source>
        <dbReference type="ARBA" id="ARBA00022630"/>
    </source>
</evidence>
<dbReference type="Proteomes" id="UP001172721">
    <property type="component" value="Unassembled WGS sequence"/>
</dbReference>
<evidence type="ECO:0000313" key="8">
    <source>
        <dbReference type="Proteomes" id="UP001172721"/>
    </source>
</evidence>
<keyword evidence="8" id="KW-1185">Reference proteome</keyword>
<evidence type="ECO:0000256" key="5">
    <source>
        <dbReference type="ARBA" id="ARBA00023002"/>
    </source>
</evidence>
<keyword evidence="2" id="KW-0285">Flavoprotein</keyword>
<dbReference type="Gene3D" id="3.20.20.70">
    <property type="entry name" value="Aldolase class I"/>
    <property type="match status" value="1"/>
</dbReference>
<evidence type="ECO:0000256" key="3">
    <source>
        <dbReference type="ARBA" id="ARBA00022643"/>
    </source>
</evidence>
<feature type="domain" description="NADH:flavin oxidoreductase/NADH oxidase N-terminal" evidence="6">
    <location>
        <begin position="7"/>
        <end position="322"/>
    </location>
</feature>
<dbReference type="Pfam" id="PF00724">
    <property type="entry name" value="Oxidored_FMN"/>
    <property type="match status" value="1"/>
</dbReference>
<evidence type="ECO:0000256" key="1">
    <source>
        <dbReference type="ARBA" id="ARBA00001917"/>
    </source>
</evidence>
<evidence type="ECO:0000256" key="4">
    <source>
        <dbReference type="ARBA" id="ARBA00022857"/>
    </source>
</evidence>
<protein>
    <submittedName>
        <fullName evidence="7">tRNA-dihydrouridine synthase</fullName>
    </submittedName>
</protein>
<organism evidence="7 8">
    <name type="scientific">Fictibacillus fluitans</name>
    <dbReference type="NCBI Taxonomy" id="3058422"/>
    <lineage>
        <taxon>Bacteria</taxon>
        <taxon>Bacillati</taxon>
        <taxon>Bacillota</taxon>
        <taxon>Bacilli</taxon>
        <taxon>Bacillales</taxon>
        <taxon>Fictibacillaceae</taxon>
        <taxon>Fictibacillus</taxon>
    </lineage>
</organism>
<dbReference type="InterPro" id="IPR044152">
    <property type="entry name" value="YqjM-like"/>
</dbReference>
<keyword evidence="5" id="KW-0560">Oxidoreductase</keyword>
<keyword evidence="3" id="KW-0288">FMN</keyword>
<reference evidence="7" key="1">
    <citation type="submission" date="2023-07" db="EMBL/GenBank/DDBJ databases">
        <title>Fictibacillus sp. isolated from freshwater pond.</title>
        <authorList>
            <person name="Kirdat K."/>
            <person name="Bhat A."/>
            <person name="Mourya A."/>
            <person name="Yadav A."/>
        </authorList>
    </citation>
    <scope>NUCLEOTIDE SEQUENCE</scope>
    <source>
        <strain evidence="7">NE201</strain>
    </source>
</reference>
<evidence type="ECO:0000313" key="7">
    <source>
        <dbReference type="EMBL" id="MDN4524047.1"/>
    </source>
</evidence>
<sequence length="326" mass="35793">MPAIINTPFAIGEVTLNNRLMMAPMQQNGGTIDAYATNHHIKHYKTRAGGIGLIIVESTAVSPNGRLYKDDIGIYSDRHIEPLARVVDAVHFEETPIFIQLSHGGRKSWPEVTEHLLAPSAIKFDDHYGTPNEMSALDIKNAVEEYRLAARRSVQAGFDGIEIHAAHGYLLHQFLSPISNQRTDEYGGSLENRSRLVKEVLSTVRDEVGTHYPVQIRVSASDFLSGGLTPNEVAQILKGLEAFLDAVHVSAGGILPIQPKSIYSGYQVPYAAVIKQELEVPVIAVGNIHNADMMNQIIEDNLADFIAIGRPLLEDAKFAEKILVNS</sequence>
<gene>
    <name evidence="7" type="ORF">QYB97_06155</name>
</gene>
<dbReference type="InterPro" id="IPR001155">
    <property type="entry name" value="OxRdtase_FMN_N"/>
</dbReference>
<name>A0ABT8HTD5_9BACL</name>
<dbReference type="PANTHER" id="PTHR43303:SF4">
    <property type="entry name" value="NADPH DEHYDROGENASE C23G7.10C-RELATED"/>
    <property type="match status" value="1"/>
</dbReference>
<comment type="cofactor">
    <cofactor evidence="1">
        <name>FMN</name>
        <dbReference type="ChEBI" id="CHEBI:58210"/>
    </cofactor>
</comment>
<dbReference type="EMBL" id="JAUHTR010000002">
    <property type="protein sequence ID" value="MDN4524047.1"/>
    <property type="molecule type" value="Genomic_DNA"/>
</dbReference>
<dbReference type="PANTHER" id="PTHR43303">
    <property type="entry name" value="NADPH DEHYDROGENASE C23G7.10C-RELATED"/>
    <property type="match status" value="1"/>
</dbReference>